<name>A0A5M3W2A9_9ACTN</name>
<proteinExistence type="predicted"/>
<sequence>MPQDRVRVDQFGAAACAAGAGAQAKARTVATDQARFVMDGIPPWNAPGNGVNSATAGSDGEVSGSVVSAIVVW</sequence>
<evidence type="ECO:0000313" key="2">
    <source>
        <dbReference type="Proteomes" id="UP000334990"/>
    </source>
</evidence>
<gene>
    <name evidence="1" type="ORF">Acor_44460</name>
</gene>
<dbReference type="Proteomes" id="UP000334990">
    <property type="component" value="Unassembled WGS sequence"/>
</dbReference>
<reference evidence="1 2" key="1">
    <citation type="submission" date="2019-10" db="EMBL/GenBank/DDBJ databases">
        <title>Whole genome shotgun sequence of Acrocarpospora corrugata NBRC 13972.</title>
        <authorList>
            <person name="Ichikawa N."/>
            <person name="Kimura A."/>
            <person name="Kitahashi Y."/>
            <person name="Komaki H."/>
            <person name="Oguchi A."/>
        </authorList>
    </citation>
    <scope>NUCLEOTIDE SEQUENCE [LARGE SCALE GENOMIC DNA]</scope>
    <source>
        <strain evidence="1 2">NBRC 13972</strain>
    </source>
</reference>
<keyword evidence="2" id="KW-1185">Reference proteome</keyword>
<evidence type="ECO:0000313" key="1">
    <source>
        <dbReference type="EMBL" id="GES02380.1"/>
    </source>
</evidence>
<protein>
    <submittedName>
        <fullName evidence="1">Uncharacterized protein</fullName>
    </submittedName>
</protein>
<accession>A0A5M3W2A9</accession>
<organism evidence="1 2">
    <name type="scientific">Acrocarpospora corrugata</name>
    <dbReference type="NCBI Taxonomy" id="35763"/>
    <lineage>
        <taxon>Bacteria</taxon>
        <taxon>Bacillati</taxon>
        <taxon>Actinomycetota</taxon>
        <taxon>Actinomycetes</taxon>
        <taxon>Streptosporangiales</taxon>
        <taxon>Streptosporangiaceae</taxon>
        <taxon>Acrocarpospora</taxon>
    </lineage>
</organism>
<comment type="caution">
    <text evidence="1">The sequence shown here is derived from an EMBL/GenBank/DDBJ whole genome shotgun (WGS) entry which is preliminary data.</text>
</comment>
<dbReference type="EMBL" id="BLAD01000058">
    <property type="protein sequence ID" value="GES02380.1"/>
    <property type="molecule type" value="Genomic_DNA"/>
</dbReference>
<dbReference type="AlphaFoldDB" id="A0A5M3W2A9"/>